<comment type="caution">
    <text evidence="1">The sequence shown here is derived from an EMBL/GenBank/DDBJ whole genome shotgun (WGS) entry which is preliminary data.</text>
</comment>
<sequence>MSRRSTPMAQPNNQDELTATLLGAIQSLSQVNKANFLLDNALALIQAGKYGEEVEKYLEVYLRTPGLQNEDMARALLARGNARKCAGEKLLEKAQQDFQAVARLDPSNRELQVFLRRESMLHFQYESAVRRAPAEIWDRIARYIPRYHLRSWLFLSGFHRNIASRIIFRTIDIYFGEDQDNVRENLNRGLDIFDRVKTDPTFAGLVKTLRIHWAYEDGDMLDLMFRIFRNALPGFTSLQDFEWIGYPEMSADIVDILYTHHPYLHALGHIGWHFDAVGISKFRNLRKFTLRAEDDDGIADMGEVRTVLDNNEHTLSHLTLGAWLQRDHSWDGAFQSVTIRNLTHLDLVDTRISPVVLARIAHAHNLRSLTLHGTFEEPAAASVVFGSDDIFDGKHTFLPHLESFRFITVGHDDDLGLFQSVAQFLKGRTKLRRLDLGNCPWELVLGVLPELKNLQVLRVRIANLIQSALKALVKSLPRHMIAIHLAVTVSDKPIHEYAPNFHIFPCLSILHLHWHMQSRPQPYLPEKDFQVQSELWHSSARSIALVLPSLDFVGWHGEHYVVVRRAGENGKVVELKELPVRRRLDCGKGVDLGGEDAAWLERKDVPIDYERSGLETGAMS</sequence>
<evidence type="ECO:0000313" key="1">
    <source>
        <dbReference type="EMBL" id="KAK7688798.1"/>
    </source>
</evidence>
<dbReference type="Proteomes" id="UP001385951">
    <property type="component" value="Unassembled WGS sequence"/>
</dbReference>
<protein>
    <submittedName>
        <fullName evidence="1">Uncharacterized protein</fullName>
    </submittedName>
</protein>
<dbReference type="EMBL" id="JASBNA010000010">
    <property type="protein sequence ID" value="KAK7688798.1"/>
    <property type="molecule type" value="Genomic_DNA"/>
</dbReference>
<proteinExistence type="predicted"/>
<name>A0AAW0G669_9APHY</name>
<dbReference type="InterPro" id="IPR011990">
    <property type="entry name" value="TPR-like_helical_dom_sf"/>
</dbReference>
<dbReference type="InterPro" id="IPR032675">
    <property type="entry name" value="LRR_dom_sf"/>
</dbReference>
<keyword evidence="2" id="KW-1185">Reference proteome</keyword>
<evidence type="ECO:0000313" key="2">
    <source>
        <dbReference type="Proteomes" id="UP001385951"/>
    </source>
</evidence>
<reference evidence="1 2" key="1">
    <citation type="submission" date="2022-09" db="EMBL/GenBank/DDBJ databases">
        <authorList>
            <person name="Palmer J.M."/>
        </authorList>
    </citation>
    <scope>NUCLEOTIDE SEQUENCE [LARGE SCALE GENOMIC DNA]</scope>
    <source>
        <strain evidence="1 2">DSM 7382</strain>
    </source>
</reference>
<dbReference type="SUPFAM" id="SSF52047">
    <property type="entry name" value="RNI-like"/>
    <property type="match status" value="1"/>
</dbReference>
<gene>
    <name evidence="1" type="ORF">QCA50_008338</name>
</gene>
<accession>A0AAW0G669</accession>
<organism evidence="1 2">
    <name type="scientific">Cerrena zonata</name>
    <dbReference type="NCBI Taxonomy" id="2478898"/>
    <lineage>
        <taxon>Eukaryota</taxon>
        <taxon>Fungi</taxon>
        <taxon>Dikarya</taxon>
        <taxon>Basidiomycota</taxon>
        <taxon>Agaricomycotina</taxon>
        <taxon>Agaricomycetes</taxon>
        <taxon>Polyporales</taxon>
        <taxon>Cerrenaceae</taxon>
        <taxon>Cerrena</taxon>
    </lineage>
</organism>
<dbReference type="AlphaFoldDB" id="A0AAW0G669"/>
<dbReference type="Gene3D" id="3.80.10.10">
    <property type="entry name" value="Ribonuclease Inhibitor"/>
    <property type="match status" value="1"/>
</dbReference>
<dbReference type="Gene3D" id="1.25.40.10">
    <property type="entry name" value="Tetratricopeptide repeat domain"/>
    <property type="match status" value="1"/>
</dbReference>